<dbReference type="GO" id="GO:0006310">
    <property type="term" value="P:DNA recombination"/>
    <property type="evidence" value="ECO:0007669"/>
    <property type="project" value="UniProtKB-KW"/>
</dbReference>
<dbReference type="GO" id="GO:0015074">
    <property type="term" value="P:DNA integration"/>
    <property type="evidence" value="ECO:0007669"/>
    <property type="project" value="UniProtKB-KW"/>
</dbReference>
<dbReference type="EMBL" id="NPKI01000021">
    <property type="protein sequence ID" value="PAQ00667.1"/>
    <property type="molecule type" value="Genomic_DNA"/>
</dbReference>
<accession>A0AB36R7V3</accession>
<evidence type="ECO:0000313" key="5">
    <source>
        <dbReference type="Proteomes" id="UP000216215"/>
    </source>
</evidence>
<dbReference type="InterPro" id="IPR050808">
    <property type="entry name" value="Phage_Integrase"/>
</dbReference>
<evidence type="ECO:0000256" key="3">
    <source>
        <dbReference type="ARBA" id="ARBA00023172"/>
    </source>
</evidence>
<dbReference type="SUPFAM" id="SSF56349">
    <property type="entry name" value="DNA breaking-rejoining enzymes"/>
    <property type="match status" value="1"/>
</dbReference>
<dbReference type="Proteomes" id="UP000216215">
    <property type="component" value="Unassembled WGS sequence"/>
</dbReference>
<name>A0AB36R7V3_9HYPH</name>
<proteinExistence type="inferred from homology"/>
<sequence length="81" mass="9385">MALENWTLHDLRRTLATNLGRRQVLPHVIEHILNHKGASLTDIGEIYNLYSNVKEKREVLQMWSNHIEWLIKQAADDALAA</sequence>
<gene>
    <name evidence="4" type="ORF">CIT25_18695</name>
</gene>
<dbReference type="PANTHER" id="PTHR30629:SF2">
    <property type="entry name" value="PROPHAGE INTEGRASE INTS-RELATED"/>
    <property type="match status" value="1"/>
</dbReference>
<keyword evidence="3" id="KW-0233">DNA recombination</keyword>
<evidence type="ECO:0008006" key="6">
    <source>
        <dbReference type="Google" id="ProtNLM"/>
    </source>
</evidence>
<dbReference type="AlphaFoldDB" id="A0AB36R7V3"/>
<reference evidence="5" key="1">
    <citation type="submission" date="2017-08" db="EMBL/GenBank/DDBJ databases">
        <title>Mesorhizobium wenxinae sp. nov., a novel rhizobial species isolated from root nodules of chickpea (Cicer arietinum L.).</title>
        <authorList>
            <person name="Zhang J."/>
        </authorList>
    </citation>
    <scope>NUCLEOTIDE SEQUENCE [LARGE SCALE GENOMIC DNA]</scope>
    <source>
        <strain evidence="5">USDA 3392</strain>
    </source>
</reference>
<comment type="similarity">
    <text evidence="1">Belongs to the 'phage' integrase family.</text>
</comment>
<organism evidence="4 5">
    <name type="scientific">Mesorhizobium mediterraneum</name>
    <dbReference type="NCBI Taxonomy" id="43617"/>
    <lineage>
        <taxon>Bacteria</taxon>
        <taxon>Pseudomonadati</taxon>
        <taxon>Pseudomonadota</taxon>
        <taxon>Alphaproteobacteria</taxon>
        <taxon>Hyphomicrobiales</taxon>
        <taxon>Phyllobacteriaceae</taxon>
        <taxon>Mesorhizobium</taxon>
    </lineage>
</organism>
<comment type="caution">
    <text evidence="4">The sequence shown here is derived from an EMBL/GenBank/DDBJ whole genome shotgun (WGS) entry which is preliminary data.</text>
</comment>
<dbReference type="PANTHER" id="PTHR30629">
    <property type="entry name" value="PROPHAGE INTEGRASE"/>
    <property type="match status" value="1"/>
</dbReference>
<dbReference type="GO" id="GO:0003677">
    <property type="term" value="F:DNA binding"/>
    <property type="evidence" value="ECO:0007669"/>
    <property type="project" value="InterPro"/>
</dbReference>
<dbReference type="Gene3D" id="1.10.443.10">
    <property type="entry name" value="Intergrase catalytic core"/>
    <property type="match status" value="1"/>
</dbReference>
<evidence type="ECO:0000256" key="2">
    <source>
        <dbReference type="ARBA" id="ARBA00022908"/>
    </source>
</evidence>
<keyword evidence="2" id="KW-0229">DNA integration</keyword>
<protein>
    <recommendedName>
        <fullName evidence="6">Tyr recombinase domain-containing protein</fullName>
    </recommendedName>
</protein>
<dbReference type="InterPro" id="IPR013762">
    <property type="entry name" value="Integrase-like_cat_sf"/>
</dbReference>
<evidence type="ECO:0000313" key="4">
    <source>
        <dbReference type="EMBL" id="PAQ00667.1"/>
    </source>
</evidence>
<evidence type="ECO:0000256" key="1">
    <source>
        <dbReference type="ARBA" id="ARBA00008857"/>
    </source>
</evidence>
<dbReference type="InterPro" id="IPR011010">
    <property type="entry name" value="DNA_brk_join_enz"/>
</dbReference>
<keyword evidence="5" id="KW-1185">Reference proteome</keyword>